<evidence type="ECO:0000256" key="1">
    <source>
        <dbReference type="SAM" id="Phobius"/>
    </source>
</evidence>
<protein>
    <submittedName>
        <fullName evidence="2">Uncharacterized protein</fullName>
    </submittedName>
</protein>
<comment type="caution">
    <text evidence="2">The sequence shown here is derived from an EMBL/GenBank/DDBJ whole genome shotgun (WGS) entry which is preliminary data.</text>
</comment>
<reference evidence="2" key="1">
    <citation type="submission" date="2021-02" db="EMBL/GenBank/DDBJ databases">
        <authorList>
            <person name="Dougan E. K."/>
            <person name="Rhodes N."/>
            <person name="Thang M."/>
            <person name="Chan C."/>
        </authorList>
    </citation>
    <scope>NUCLEOTIDE SEQUENCE</scope>
</reference>
<evidence type="ECO:0000313" key="3">
    <source>
        <dbReference type="Proteomes" id="UP000604046"/>
    </source>
</evidence>
<dbReference type="EMBL" id="CAJNDS010002435">
    <property type="protein sequence ID" value="CAE7472731.1"/>
    <property type="molecule type" value="Genomic_DNA"/>
</dbReference>
<keyword evidence="1" id="KW-0812">Transmembrane</keyword>
<evidence type="ECO:0000313" key="2">
    <source>
        <dbReference type="EMBL" id="CAE7472731.1"/>
    </source>
</evidence>
<sequence length="129" mass="14484">MPLTVPEAPADLLALFQAALADGRLFKLSWWKDSIPSSLPLLHMAMGGQLSGEALYICRFLLSIAMPLLLSSMRLWTRVYSVFLLLLLMYTMNSPTWRYPHCGFLALAYLVVAMWKLPNAAAAPKQKVR</sequence>
<organism evidence="2 3">
    <name type="scientific">Symbiodinium natans</name>
    <dbReference type="NCBI Taxonomy" id="878477"/>
    <lineage>
        <taxon>Eukaryota</taxon>
        <taxon>Sar</taxon>
        <taxon>Alveolata</taxon>
        <taxon>Dinophyceae</taxon>
        <taxon>Suessiales</taxon>
        <taxon>Symbiodiniaceae</taxon>
        <taxon>Symbiodinium</taxon>
    </lineage>
</organism>
<keyword evidence="3" id="KW-1185">Reference proteome</keyword>
<feature type="transmembrane region" description="Helical" evidence="1">
    <location>
        <begin position="54"/>
        <end position="70"/>
    </location>
</feature>
<proteinExistence type="predicted"/>
<dbReference type="Proteomes" id="UP000604046">
    <property type="component" value="Unassembled WGS sequence"/>
</dbReference>
<dbReference type="OrthoDB" id="430315at2759"/>
<accession>A0A812S9S2</accession>
<dbReference type="AlphaFoldDB" id="A0A812S9S2"/>
<keyword evidence="1" id="KW-1133">Transmembrane helix</keyword>
<gene>
    <name evidence="2" type="ORF">SNAT2548_LOCUS26551</name>
</gene>
<feature type="transmembrane region" description="Helical" evidence="1">
    <location>
        <begin position="98"/>
        <end position="117"/>
    </location>
</feature>
<name>A0A812S9S2_9DINO</name>
<keyword evidence="1" id="KW-0472">Membrane</keyword>